<evidence type="ECO:0000313" key="1">
    <source>
        <dbReference type="EMBL" id="CAD9115030.1"/>
    </source>
</evidence>
<sequence>MQRVRAACVVAVGVRHLKVRQENFFRNEAVSHARRGSWAPQTTAKKQGAFVRFARSNFYDKEDTPADLEPFCEEQVEAHRNGYTPDVYIYKYTVTPTHFSLRP</sequence>
<reference evidence="1" key="1">
    <citation type="submission" date="2021-01" db="EMBL/GenBank/DDBJ databases">
        <authorList>
            <person name="Corre E."/>
            <person name="Pelletier E."/>
            <person name="Niang G."/>
            <person name="Scheremetjew M."/>
            <person name="Finn R."/>
            <person name="Kale V."/>
            <person name="Holt S."/>
            <person name="Cochrane G."/>
            <person name="Meng A."/>
            <person name="Brown T."/>
            <person name="Cohen L."/>
        </authorList>
    </citation>
    <scope>NUCLEOTIDE SEQUENCE</scope>
    <source>
        <strain evidence="1">CCAP 1951/1</strain>
    </source>
</reference>
<dbReference type="EMBL" id="HBGF01021549">
    <property type="protein sequence ID" value="CAD9115030.1"/>
    <property type="molecule type" value="Transcribed_RNA"/>
</dbReference>
<accession>A0A7S1LVR1</accession>
<organism evidence="1">
    <name type="scientific">Neobodo designis</name>
    <name type="common">Flagellated protozoan</name>
    <name type="synonym">Bodo designis</name>
    <dbReference type="NCBI Taxonomy" id="312471"/>
    <lineage>
        <taxon>Eukaryota</taxon>
        <taxon>Discoba</taxon>
        <taxon>Euglenozoa</taxon>
        <taxon>Kinetoplastea</taxon>
        <taxon>Metakinetoplastina</taxon>
        <taxon>Neobodonida</taxon>
        <taxon>Neobodo</taxon>
    </lineage>
</organism>
<gene>
    <name evidence="1" type="ORF">NDES1114_LOCUS14221</name>
</gene>
<dbReference type="AlphaFoldDB" id="A0A7S1LVR1"/>
<name>A0A7S1LVR1_NEODS</name>
<protein>
    <submittedName>
        <fullName evidence="1">Uncharacterized protein</fullName>
    </submittedName>
</protein>
<proteinExistence type="predicted"/>